<evidence type="ECO:0000313" key="2">
    <source>
        <dbReference type="Proteomes" id="UP000195569"/>
    </source>
</evidence>
<name>A0A1N7SL15_9BURK</name>
<comment type="caution">
    <text evidence="1">The sequence shown here is derived from an EMBL/GenBank/DDBJ whole genome shotgun (WGS) entry which is preliminary data.</text>
</comment>
<evidence type="ECO:0000313" key="1">
    <source>
        <dbReference type="EMBL" id="SIT48121.1"/>
    </source>
</evidence>
<reference evidence="1" key="1">
    <citation type="submission" date="2016-12" db="EMBL/GenBank/DDBJ databases">
        <authorList>
            <person name="Moulin L."/>
        </authorList>
    </citation>
    <scope>NUCLEOTIDE SEQUENCE [LARGE SCALE GENOMIC DNA]</scope>
    <source>
        <strain evidence="1">STM 7183</strain>
    </source>
</reference>
<accession>A0A1N7SL15</accession>
<organism evidence="1 2">
    <name type="scientific">Paraburkholderia piptadeniae</name>
    <dbReference type="NCBI Taxonomy" id="1701573"/>
    <lineage>
        <taxon>Bacteria</taxon>
        <taxon>Pseudomonadati</taxon>
        <taxon>Pseudomonadota</taxon>
        <taxon>Betaproteobacteria</taxon>
        <taxon>Burkholderiales</taxon>
        <taxon>Burkholderiaceae</taxon>
        <taxon>Paraburkholderia</taxon>
    </lineage>
</organism>
<dbReference type="EMBL" id="CYGY02000063">
    <property type="protein sequence ID" value="SIT48121.1"/>
    <property type="molecule type" value="Genomic_DNA"/>
</dbReference>
<keyword evidence="2" id="KW-1185">Reference proteome</keyword>
<dbReference type="AlphaFoldDB" id="A0A1N7SL15"/>
<sequence length="60" mass="6609">MRGRAVLSPAHRAAGAQPLDSLSVHSLRVAQSMSCRGQRGRVDISTVRSSVSYQRQFRLI</sequence>
<protein>
    <submittedName>
        <fullName evidence="1">Uncharacterized protein</fullName>
    </submittedName>
</protein>
<proteinExistence type="predicted"/>
<dbReference type="Proteomes" id="UP000195569">
    <property type="component" value="Unassembled WGS sequence"/>
</dbReference>
<gene>
    <name evidence="1" type="ORF">BN2476_630005</name>
</gene>